<evidence type="ECO:0000256" key="6">
    <source>
        <dbReference type="PIRSR" id="PIRSR028757-1"/>
    </source>
</evidence>
<dbReference type="STRING" id="453.Lfee_0217"/>
<dbReference type="Proteomes" id="UP000054698">
    <property type="component" value="Unassembled WGS sequence"/>
</dbReference>
<sequence>MQRLPVLKPGDSVEIIAPASRCTNEVLSDLKDLLESWQLNCIMDQAIFGNDLLCANTDEIRFKLLKKALLNSATKAVICVRGGYGSMRLLPQLSQIIPVNPPKLFVGMSDITAIHLFLEQQWQWPTIHGALARDKFSPESIRSLKSILFGEAEHIGLSGLPLNELAACDKVIEARLTGGNLTLVQTSIGTIWQLEGQNKIIFLEEIGERGYRVDRMLEHLSQATIFKGAAAILFGDFLTGNEPNGSSLVKPVLERFAKNSPIPVAQIEGVGHGYTNFPLLLGALAKLQLGERVKLTCFR</sequence>
<dbReference type="RefSeq" id="WP_058443437.1">
    <property type="nucleotide sequence ID" value="NZ_CAAAHT010000023.1"/>
</dbReference>
<reference evidence="9 11" key="1">
    <citation type="submission" date="2015-11" db="EMBL/GenBank/DDBJ databases">
        <title>Genomic analysis of 38 Legionella species identifies large and diverse effector repertoires.</title>
        <authorList>
            <person name="Burstein D."/>
            <person name="Amaro F."/>
            <person name="Zusman T."/>
            <person name="Lifshitz Z."/>
            <person name="Cohen O."/>
            <person name="Gilbert J.A."/>
            <person name="Pupko T."/>
            <person name="Shuman H.A."/>
            <person name="Segal G."/>
        </authorList>
    </citation>
    <scope>NUCLEOTIDE SEQUENCE [LARGE SCALE GENOMIC DNA]</scope>
    <source>
        <strain evidence="9 11">WO-44C</strain>
    </source>
</reference>
<reference evidence="10 12" key="2">
    <citation type="submission" date="2018-06" db="EMBL/GenBank/DDBJ databases">
        <authorList>
            <consortium name="Pathogen Informatics"/>
            <person name="Doyle S."/>
        </authorList>
    </citation>
    <scope>NUCLEOTIDE SEQUENCE [LARGE SCALE GENOMIC DNA]</scope>
    <source>
        <strain evidence="10 12">NCTC12022</strain>
    </source>
</reference>
<gene>
    <name evidence="9" type="ORF">Lfee_0217</name>
    <name evidence="10" type="ORF">NCTC12022_01494</name>
</gene>
<keyword evidence="3" id="KW-0645">Protease</keyword>
<proteinExistence type="inferred from homology"/>
<feature type="active site" description="Charge relay system" evidence="6">
    <location>
        <position position="272"/>
    </location>
</feature>
<dbReference type="InterPro" id="IPR027461">
    <property type="entry name" value="Carboxypeptidase_A_C_sf"/>
</dbReference>
<evidence type="ECO:0000256" key="5">
    <source>
        <dbReference type="ARBA" id="ARBA00022825"/>
    </source>
</evidence>
<dbReference type="CDD" id="cd07025">
    <property type="entry name" value="Peptidase_S66"/>
    <property type="match status" value="1"/>
</dbReference>
<accession>A0A0W0U8L8</accession>
<dbReference type="SUPFAM" id="SSF141986">
    <property type="entry name" value="LD-carboxypeptidase A C-terminal domain-like"/>
    <property type="match status" value="1"/>
</dbReference>
<evidence type="ECO:0000313" key="9">
    <source>
        <dbReference type="EMBL" id="KTD04129.1"/>
    </source>
</evidence>
<dbReference type="InterPro" id="IPR003507">
    <property type="entry name" value="S66_fam"/>
</dbReference>
<dbReference type="Pfam" id="PF17676">
    <property type="entry name" value="Peptidase_S66C"/>
    <property type="match status" value="1"/>
</dbReference>
<evidence type="ECO:0000259" key="8">
    <source>
        <dbReference type="Pfam" id="PF17676"/>
    </source>
</evidence>
<dbReference type="EMBL" id="LNYB01000009">
    <property type="protein sequence ID" value="KTD04129.1"/>
    <property type="molecule type" value="Genomic_DNA"/>
</dbReference>
<keyword evidence="2 9" id="KW-0121">Carboxypeptidase</keyword>
<feature type="active site" description="Charge relay system" evidence="6">
    <location>
        <position position="204"/>
    </location>
</feature>
<evidence type="ECO:0000256" key="1">
    <source>
        <dbReference type="ARBA" id="ARBA00010233"/>
    </source>
</evidence>
<evidence type="ECO:0000256" key="2">
    <source>
        <dbReference type="ARBA" id="ARBA00022645"/>
    </source>
</evidence>
<dbReference type="Proteomes" id="UP000251942">
    <property type="component" value="Unassembled WGS sequence"/>
</dbReference>
<feature type="domain" description="LD-carboxypeptidase N-terminal" evidence="7">
    <location>
        <begin position="13"/>
        <end position="129"/>
    </location>
</feature>
<comment type="similarity">
    <text evidence="1">Belongs to the peptidase S66 family.</text>
</comment>
<evidence type="ECO:0000313" key="12">
    <source>
        <dbReference type="Proteomes" id="UP000251942"/>
    </source>
</evidence>
<dbReference type="Gene3D" id="3.50.30.60">
    <property type="entry name" value="LD-carboxypeptidase A C-terminal domain-like"/>
    <property type="match status" value="1"/>
</dbReference>
<organism evidence="9 11">
    <name type="scientific">Legionella feeleii</name>
    <dbReference type="NCBI Taxonomy" id="453"/>
    <lineage>
        <taxon>Bacteria</taxon>
        <taxon>Pseudomonadati</taxon>
        <taxon>Pseudomonadota</taxon>
        <taxon>Gammaproteobacteria</taxon>
        <taxon>Legionellales</taxon>
        <taxon>Legionellaceae</taxon>
        <taxon>Legionella</taxon>
    </lineage>
</organism>
<dbReference type="InterPro" id="IPR027478">
    <property type="entry name" value="LdcA_N"/>
</dbReference>
<dbReference type="InterPro" id="IPR040449">
    <property type="entry name" value="Peptidase_S66_N"/>
</dbReference>
<evidence type="ECO:0000256" key="3">
    <source>
        <dbReference type="ARBA" id="ARBA00022670"/>
    </source>
</evidence>
<dbReference type="PANTHER" id="PTHR30237:SF2">
    <property type="entry name" value="MUREIN TETRAPEPTIDE CARBOXYPEPTIDASE"/>
    <property type="match status" value="1"/>
</dbReference>
<evidence type="ECO:0000256" key="4">
    <source>
        <dbReference type="ARBA" id="ARBA00022801"/>
    </source>
</evidence>
<evidence type="ECO:0000313" key="11">
    <source>
        <dbReference type="Proteomes" id="UP000054698"/>
    </source>
</evidence>
<dbReference type="GO" id="GO:0008236">
    <property type="term" value="F:serine-type peptidase activity"/>
    <property type="evidence" value="ECO:0007669"/>
    <property type="project" value="UniProtKB-KW"/>
</dbReference>
<dbReference type="Pfam" id="PF02016">
    <property type="entry name" value="Peptidase_S66"/>
    <property type="match status" value="1"/>
</dbReference>
<keyword evidence="11" id="KW-1185">Reference proteome</keyword>
<evidence type="ECO:0000313" key="10">
    <source>
        <dbReference type="EMBL" id="SPX60761.1"/>
    </source>
</evidence>
<dbReference type="PATRIC" id="fig|453.4.peg.238"/>
<evidence type="ECO:0000259" key="7">
    <source>
        <dbReference type="Pfam" id="PF02016"/>
    </source>
</evidence>
<feature type="domain" description="LD-carboxypeptidase C-terminal" evidence="8">
    <location>
        <begin position="174"/>
        <end position="287"/>
    </location>
</feature>
<dbReference type="EC" id="3.4.17.13" evidence="10"/>
<dbReference type="GO" id="GO:0006508">
    <property type="term" value="P:proteolysis"/>
    <property type="evidence" value="ECO:0007669"/>
    <property type="project" value="UniProtKB-KW"/>
</dbReference>
<dbReference type="InterPro" id="IPR029062">
    <property type="entry name" value="Class_I_gatase-like"/>
</dbReference>
<feature type="active site" description="Nucleophile" evidence="6">
    <location>
        <position position="109"/>
    </location>
</feature>
<keyword evidence="5" id="KW-0720">Serine protease</keyword>
<dbReference type="OrthoDB" id="9807329at2"/>
<dbReference type="AlphaFoldDB" id="A0A0W0U8L8"/>
<name>A0A0W0U8L8_9GAMM</name>
<dbReference type="Gene3D" id="3.40.50.10740">
    <property type="entry name" value="Class I glutamine amidotransferase-like"/>
    <property type="match status" value="1"/>
</dbReference>
<dbReference type="EMBL" id="UASS01000011">
    <property type="protein sequence ID" value="SPX60761.1"/>
    <property type="molecule type" value="Genomic_DNA"/>
</dbReference>
<dbReference type="InterPro" id="IPR040921">
    <property type="entry name" value="Peptidase_S66C"/>
</dbReference>
<dbReference type="PIRSF" id="PIRSF028757">
    <property type="entry name" value="LD-carboxypeptidase"/>
    <property type="match status" value="1"/>
</dbReference>
<dbReference type="SUPFAM" id="SSF52317">
    <property type="entry name" value="Class I glutamine amidotransferase-like"/>
    <property type="match status" value="1"/>
</dbReference>
<dbReference type="PANTHER" id="PTHR30237">
    <property type="entry name" value="MURAMOYLTETRAPEPTIDE CARBOXYPEPTIDASE"/>
    <property type="match status" value="1"/>
</dbReference>
<protein>
    <submittedName>
        <fullName evidence="9">LD-carboxypeptidase</fullName>
        <ecNumber evidence="10">3.4.17.13</ecNumber>
    </submittedName>
</protein>
<keyword evidence="4 10" id="KW-0378">Hydrolase</keyword>
<dbReference type="GO" id="GO:0106415">
    <property type="term" value="F:muramoyltetrapeptide carboxypeptidase activity"/>
    <property type="evidence" value="ECO:0007669"/>
    <property type="project" value="UniProtKB-EC"/>
</dbReference>